<dbReference type="EMBL" id="MN740715">
    <property type="protein sequence ID" value="QHS80647.1"/>
    <property type="molecule type" value="Genomic_DNA"/>
</dbReference>
<dbReference type="EMBL" id="MN740714">
    <property type="protein sequence ID" value="QHS80591.1"/>
    <property type="molecule type" value="Genomic_DNA"/>
</dbReference>
<reference evidence="2" key="1">
    <citation type="journal article" date="2020" name="Nature">
        <title>Giant virus diversity and host interactions through global metagenomics.</title>
        <authorList>
            <person name="Schulz F."/>
            <person name="Roux S."/>
            <person name="Paez-Espino D."/>
            <person name="Jungbluth S."/>
            <person name="Walsh D.A."/>
            <person name="Denef V.J."/>
            <person name="McMahon K.D."/>
            <person name="Konstantinidis K.T."/>
            <person name="Eloe-Fadrosh E.A."/>
            <person name="Kyrpides N.C."/>
            <person name="Woyke T."/>
        </authorList>
    </citation>
    <scope>NUCLEOTIDE SEQUENCE</scope>
    <source>
        <strain evidence="2">GVMAG-S-1091796-13</strain>
    </source>
</reference>
<name>A0A6C0ALC7_9ZZZZ</name>
<feature type="domain" description="DUF7487" evidence="1">
    <location>
        <begin position="6"/>
        <end position="48"/>
    </location>
</feature>
<dbReference type="AlphaFoldDB" id="A0A6C0ALC7"/>
<protein>
    <recommendedName>
        <fullName evidence="1">DUF7487 domain-containing protein</fullName>
    </recommendedName>
</protein>
<dbReference type="InterPro" id="IPR055910">
    <property type="entry name" value="DUF7487"/>
</dbReference>
<accession>A0A6C0ALC7</accession>
<evidence type="ECO:0000259" key="1">
    <source>
        <dbReference type="Pfam" id="PF24308"/>
    </source>
</evidence>
<organism evidence="2">
    <name type="scientific">viral metagenome</name>
    <dbReference type="NCBI Taxonomy" id="1070528"/>
    <lineage>
        <taxon>unclassified sequences</taxon>
        <taxon>metagenomes</taxon>
        <taxon>organismal metagenomes</taxon>
    </lineage>
</organism>
<sequence>MKYLINKEHRYYPDIWIKSINKIIKVKSCYTYRKELIKNINKALATRKLKFDFECWIYTHNSKNIYNKVII</sequence>
<evidence type="ECO:0000313" key="2">
    <source>
        <dbReference type="EMBL" id="QHS80647.1"/>
    </source>
</evidence>
<proteinExistence type="predicted"/>
<dbReference type="Pfam" id="PF24308">
    <property type="entry name" value="DUF7487"/>
    <property type="match status" value="1"/>
</dbReference>